<dbReference type="Gene3D" id="3.10.10.10">
    <property type="entry name" value="HIV Type 1 Reverse Transcriptase, subunit A, domain 1"/>
    <property type="match status" value="1"/>
</dbReference>
<proteinExistence type="predicted"/>
<dbReference type="InterPro" id="IPR050951">
    <property type="entry name" value="Retrovirus_Pol_polyprotein"/>
</dbReference>
<dbReference type="Pfam" id="PF17917">
    <property type="entry name" value="RT_RNaseH"/>
    <property type="match status" value="1"/>
</dbReference>
<keyword evidence="6" id="KW-0695">RNA-directed DNA polymerase</keyword>
<keyword evidence="5" id="KW-0378">Hydrolase</keyword>
<dbReference type="PANTHER" id="PTHR37984:SF7">
    <property type="entry name" value="INTEGRASE CATALYTIC DOMAIN-CONTAINING PROTEIN"/>
    <property type="match status" value="1"/>
</dbReference>
<reference evidence="9" key="1">
    <citation type="submission" date="2023-07" db="EMBL/GenBank/DDBJ databases">
        <title>Chromosome-level genome assembly of Artemia franciscana.</title>
        <authorList>
            <person name="Jo E."/>
        </authorList>
    </citation>
    <scope>NUCLEOTIDE SEQUENCE</scope>
    <source>
        <tissue evidence="9">Whole body</tissue>
    </source>
</reference>
<dbReference type="GO" id="GO:0016787">
    <property type="term" value="F:hydrolase activity"/>
    <property type="evidence" value="ECO:0007669"/>
    <property type="project" value="UniProtKB-KW"/>
</dbReference>
<evidence type="ECO:0000256" key="3">
    <source>
        <dbReference type="ARBA" id="ARBA00022722"/>
    </source>
</evidence>
<dbReference type="CDD" id="cd01647">
    <property type="entry name" value="RT_LTR"/>
    <property type="match status" value="1"/>
</dbReference>
<evidence type="ECO:0008006" key="11">
    <source>
        <dbReference type="Google" id="ProtNLM"/>
    </source>
</evidence>
<dbReference type="SUPFAM" id="SSF56672">
    <property type="entry name" value="DNA/RNA polymerases"/>
    <property type="match status" value="1"/>
</dbReference>
<keyword evidence="4" id="KW-0255">Endonuclease</keyword>
<gene>
    <name evidence="9" type="ORF">QYM36_001646</name>
</gene>
<accession>A0AA88IR75</accession>
<evidence type="ECO:0000256" key="2">
    <source>
        <dbReference type="ARBA" id="ARBA00022695"/>
    </source>
</evidence>
<dbReference type="AlphaFoldDB" id="A0AA88IR75"/>
<keyword evidence="2" id="KW-0548">Nucleotidyltransferase</keyword>
<dbReference type="CDD" id="cd09274">
    <property type="entry name" value="RNase_HI_RT_Ty3"/>
    <property type="match status" value="1"/>
</dbReference>
<evidence type="ECO:0000256" key="5">
    <source>
        <dbReference type="ARBA" id="ARBA00022801"/>
    </source>
</evidence>
<feature type="domain" description="Reverse transcriptase" evidence="7">
    <location>
        <begin position="168"/>
        <end position="323"/>
    </location>
</feature>
<name>A0AA88IR75_ARTSF</name>
<dbReference type="Gene3D" id="3.30.70.270">
    <property type="match status" value="2"/>
</dbReference>
<dbReference type="EMBL" id="JAVRJZ010000003">
    <property type="protein sequence ID" value="KAK2725267.1"/>
    <property type="molecule type" value="Genomic_DNA"/>
</dbReference>
<evidence type="ECO:0000259" key="7">
    <source>
        <dbReference type="Pfam" id="PF00078"/>
    </source>
</evidence>
<evidence type="ECO:0000256" key="6">
    <source>
        <dbReference type="ARBA" id="ARBA00022918"/>
    </source>
</evidence>
<evidence type="ECO:0000259" key="8">
    <source>
        <dbReference type="Pfam" id="PF17917"/>
    </source>
</evidence>
<evidence type="ECO:0000256" key="4">
    <source>
        <dbReference type="ARBA" id="ARBA00022759"/>
    </source>
</evidence>
<comment type="caution">
    <text evidence="9">The sequence shown here is derived from an EMBL/GenBank/DDBJ whole genome shotgun (WGS) entry which is preliminary data.</text>
</comment>
<feature type="domain" description="Reverse transcriptase RNase H-like" evidence="8">
    <location>
        <begin position="414"/>
        <end position="512"/>
    </location>
</feature>
<protein>
    <recommendedName>
        <fullName evidence="11">Reverse transcriptase</fullName>
    </recommendedName>
</protein>
<evidence type="ECO:0000313" key="10">
    <source>
        <dbReference type="Proteomes" id="UP001187531"/>
    </source>
</evidence>
<sequence length="763" mass="85542">MTCVKGELGLKPKPQLDKTSQILVAYGGTRIPIAGVCSLNCRHKGIINKKYSFFVVDTQSNPILGYKASVEMGFVKVATSISSLSTEKSGQKNPIPKDFDDVFAGIGKLPGKVEIHVKKNAIPSVNPVRRIPFALHERVKSELERLEKVDIIERVVTQTKWVNSIVAVEKSDGSLRLCLDPRELNKSIQRPYYPMPTFEDIAAKIHGHNKFSKLDATSGYLMLALTEKSSLVTTFNTPFGRYKYKRIPFGLICAQDEFQRKMEETFGNLKGVGVIVDNILVSGKDEEHDENLRKVLEKAREVGVRFNPEKCIFGSTSVPYFGHLITADGIKPDPSKVQAIIEMPHPSNKDELATFLGMTNFLSKYIPNLSSLNYPLRELGKQTVFEWTNEHATAMNRIRTSICNNLATFDTKAKSVEMKTDASKHGLGAELSVGGKIVAFGSRALTSTEQNYSQIEKELYAILYGCKKFHQFVYGRRIIAHTDHKPLEAILSKPLSQAPPRLQRMMIQLQPYDITVQYVRGKDLPVADTLSRLHPPHFDEECSLEIEFHVHSVMKSIPRGDAFASGLISLVNLERALNQSQLSSKCSTQDVCNIVHETISSTNPNFATEVRKVIRSEQDREKHRLNTIAYGIVSADDETGTITHIIHSSYDFDPRPITNVRRLNASTSRPSTTSCPALLIFSVSSWDIKKKILQISRQQKESVQFHNDFSRDDRELRKRLVEEVKHRSEAGETGLVICDLSIVSKNDILGAQCPPKASQDMQK</sequence>
<organism evidence="9 10">
    <name type="scientific">Artemia franciscana</name>
    <name type="common">Brine shrimp</name>
    <name type="synonym">Artemia sanfranciscana</name>
    <dbReference type="NCBI Taxonomy" id="6661"/>
    <lineage>
        <taxon>Eukaryota</taxon>
        <taxon>Metazoa</taxon>
        <taxon>Ecdysozoa</taxon>
        <taxon>Arthropoda</taxon>
        <taxon>Crustacea</taxon>
        <taxon>Branchiopoda</taxon>
        <taxon>Anostraca</taxon>
        <taxon>Artemiidae</taxon>
        <taxon>Artemia</taxon>
    </lineage>
</organism>
<keyword evidence="10" id="KW-1185">Reference proteome</keyword>
<dbReference type="Proteomes" id="UP001187531">
    <property type="component" value="Unassembled WGS sequence"/>
</dbReference>
<dbReference type="PANTHER" id="PTHR37984">
    <property type="entry name" value="PROTEIN CBG26694"/>
    <property type="match status" value="1"/>
</dbReference>
<evidence type="ECO:0000256" key="1">
    <source>
        <dbReference type="ARBA" id="ARBA00022679"/>
    </source>
</evidence>
<keyword evidence="1" id="KW-0808">Transferase</keyword>
<dbReference type="InterPro" id="IPR043128">
    <property type="entry name" value="Rev_trsase/Diguanyl_cyclase"/>
</dbReference>
<dbReference type="InterPro" id="IPR041373">
    <property type="entry name" value="RT_RNaseH"/>
</dbReference>
<dbReference type="InterPro" id="IPR043502">
    <property type="entry name" value="DNA/RNA_pol_sf"/>
</dbReference>
<dbReference type="Pfam" id="PF00078">
    <property type="entry name" value="RVT_1"/>
    <property type="match status" value="1"/>
</dbReference>
<dbReference type="GO" id="GO:0003964">
    <property type="term" value="F:RNA-directed DNA polymerase activity"/>
    <property type="evidence" value="ECO:0007669"/>
    <property type="project" value="UniProtKB-KW"/>
</dbReference>
<dbReference type="InterPro" id="IPR000477">
    <property type="entry name" value="RT_dom"/>
</dbReference>
<keyword evidence="3" id="KW-0540">Nuclease</keyword>
<evidence type="ECO:0000313" key="9">
    <source>
        <dbReference type="EMBL" id="KAK2725267.1"/>
    </source>
</evidence>
<dbReference type="GO" id="GO:0004519">
    <property type="term" value="F:endonuclease activity"/>
    <property type="evidence" value="ECO:0007669"/>
    <property type="project" value="UniProtKB-KW"/>
</dbReference>